<keyword evidence="2" id="KW-1003">Cell membrane</keyword>
<name>A0A919FFE4_9ACTN</name>
<feature type="transmembrane region" description="Helical" evidence="6">
    <location>
        <begin position="275"/>
        <end position="296"/>
    </location>
</feature>
<feature type="transmembrane region" description="Helical" evidence="6">
    <location>
        <begin position="458"/>
        <end position="479"/>
    </location>
</feature>
<evidence type="ECO:0000313" key="9">
    <source>
        <dbReference type="Proteomes" id="UP000617734"/>
    </source>
</evidence>
<organism evidence="8 9">
    <name type="scientific">Kitasatospora indigofera</name>
    <dbReference type="NCBI Taxonomy" id="67307"/>
    <lineage>
        <taxon>Bacteria</taxon>
        <taxon>Bacillati</taxon>
        <taxon>Actinomycetota</taxon>
        <taxon>Actinomycetes</taxon>
        <taxon>Kitasatosporales</taxon>
        <taxon>Streptomycetaceae</taxon>
        <taxon>Kitasatospora</taxon>
    </lineage>
</organism>
<feature type="transmembrane region" description="Helical" evidence="6">
    <location>
        <begin position="358"/>
        <end position="379"/>
    </location>
</feature>
<gene>
    <name evidence="8" type="ORF">GCM10018781_13640</name>
</gene>
<dbReference type="EMBL" id="BNBO01000004">
    <property type="protein sequence ID" value="GHH63695.1"/>
    <property type="molecule type" value="Genomic_DNA"/>
</dbReference>
<evidence type="ECO:0000256" key="2">
    <source>
        <dbReference type="ARBA" id="ARBA00022475"/>
    </source>
</evidence>
<sequence>MTGRPADAGTLRWPGPGQLAMGARLAVTGGRDSVVRTALTALGVGLGVAMLLFASAVPAMKHHRDDRIHALVDTMHGRDDMPRSAGTLLLLDAGTQYRDAVIRGRYVRPEGPEAPLPPGLDRFPEPGRMFVSPALRDLLGSPEGALLRERLPAPVTGEVGEAGLTGPRDLTFWIGSDTLTVGSAADPAGGAGAQAPWPGATRLDSFGDVYPPRELEPLLLLLSVVGIVVLLTPVALFVAAATRFGGEARDRRLAALRLAGADRSMTARIAAGESLAGAVLGLALGWLFFLLGRQLGERIAVNGVSVFARDVNPQPLLAAAVMAAVPVLAVGVTLVAMRQVAVEPMGLVRPARPVRRRMWWRLAVPAAGAALLAAVATGATRDAGGLAVEAGSLTAVVGLGAYTDPLALTALVAGLVLLLAGIAVLLPALLDLVTGRLTGGPPSWQLAVRRLQLSGGSAARGTAAVVVAVAGAIALQSLFSGVAADESARSERAAAEPGLSAPASAAARVSLLRGGGRSAEYAGRLRGAAGTTAVVGYDELFLTAGASGERARVMVGDCAALGTVAVLASCADGSVFLAGADGDRAAPRPGTTLAPVYAGPQAAGWRLPAGLPAVAARDTPFARGPGALLLATPGAVPPQLLAAADGVVELAVDPAVPDARDLVRNAVAQVLPGAGPVFGDRSADSSDRAFRSVARVLTAAVTVTLLLVAASMLVGVQEQLRERRRVLASLMAFGTRRRTLGRSVLWQSAVPLLLGLVPAAAVGAGLGGVLLRLAGLPVHIAWTGVLAMAGTAVAAVLGVTVLTLPVLFRTARPDGLRFE</sequence>
<comment type="subcellular location">
    <subcellularLocation>
        <location evidence="1">Cell membrane</location>
        <topology evidence="1">Multi-pass membrane protein</topology>
    </subcellularLocation>
</comment>
<feature type="transmembrane region" description="Helical" evidence="6">
    <location>
        <begin position="696"/>
        <end position="716"/>
    </location>
</feature>
<evidence type="ECO:0000256" key="3">
    <source>
        <dbReference type="ARBA" id="ARBA00022692"/>
    </source>
</evidence>
<dbReference type="GO" id="GO:0005886">
    <property type="term" value="C:plasma membrane"/>
    <property type="evidence" value="ECO:0007669"/>
    <property type="project" value="UniProtKB-SubCell"/>
</dbReference>
<feature type="transmembrane region" description="Helical" evidence="6">
    <location>
        <begin position="316"/>
        <end position="337"/>
    </location>
</feature>
<comment type="caution">
    <text evidence="8">The sequence shown here is derived from an EMBL/GenBank/DDBJ whole genome shotgun (WGS) entry which is preliminary data.</text>
</comment>
<reference evidence="8" key="2">
    <citation type="submission" date="2020-09" db="EMBL/GenBank/DDBJ databases">
        <authorList>
            <person name="Sun Q."/>
            <person name="Ohkuma M."/>
        </authorList>
    </citation>
    <scope>NUCLEOTIDE SEQUENCE</scope>
    <source>
        <strain evidence="8">JCM 4646</strain>
    </source>
</reference>
<keyword evidence="9" id="KW-1185">Reference proteome</keyword>
<keyword evidence="5 6" id="KW-0472">Membrane</keyword>
<dbReference type="AlphaFoldDB" id="A0A919FFE4"/>
<feature type="transmembrane region" description="Helical" evidence="6">
    <location>
        <begin position="780"/>
        <end position="808"/>
    </location>
</feature>
<evidence type="ECO:0000259" key="7">
    <source>
        <dbReference type="Pfam" id="PF02687"/>
    </source>
</evidence>
<evidence type="ECO:0000256" key="4">
    <source>
        <dbReference type="ARBA" id="ARBA00022989"/>
    </source>
</evidence>
<evidence type="ECO:0000313" key="8">
    <source>
        <dbReference type="EMBL" id="GHH63695.1"/>
    </source>
</evidence>
<evidence type="ECO:0000256" key="5">
    <source>
        <dbReference type="ARBA" id="ARBA00023136"/>
    </source>
</evidence>
<feature type="transmembrane region" description="Helical" evidence="6">
    <location>
        <begin position="34"/>
        <end position="57"/>
    </location>
</feature>
<keyword evidence="4 6" id="KW-1133">Transmembrane helix</keyword>
<feature type="domain" description="ABC3 transporter permease C-terminal" evidence="7">
    <location>
        <begin position="700"/>
        <end position="807"/>
    </location>
</feature>
<dbReference type="InterPro" id="IPR003838">
    <property type="entry name" value="ABC3_permease_C"/>
</dbReference>
<dbReference type="RefSeq" id="WP_190209844.1">
    <property type="nucleotide sequence ID" value="NZ_BNBO01000004.1"/>
</dbReference>
<evidence type="ECO:0000256" key="6">
    <source>
        <dbReference type="SAM" id="Phobius"/>
    </source>
</evidence>
<feature type="transmembrane region" description="Helical" evidence="6">
    <location>
        <begin position="406"/>
        <end position="430"/>
    </location>
</feature>
<protein>
    <submittedName>
        <fullName evidence="8">Membrane protein</fullName>
    </submittedName>
</protein>
<feature type="transmembrane region" description="Helical" evidence="6">
    <location>
        <begin position="218"/>
        <end position="242"/>
    </location>
</feature>
<proteinExistence type="predicted"/>
<feature type="transmembrane region" description="Helical" evidence="6">
    <location>
        <begin position="744"/>
        <end position="774"/>
    </location>
</feature>
<evidence type="ECO:0000256" key="1">
    <source>
        <dbReference type="ARBA" id="ARBA00004651"/>
    </source>
</evidence>
<accession>A0A919FFE4</accession>
<dbReference type="Proteomes" id="UP000617734">
    <property type="component" value="Unassembled WGS sequence"/>
</dbReference>
<dbReference type="Pfam" id="PF02687">
    <property type="entry name" value="FtsX"/>
    <property type="match status" value="2"/>
</dbReference>
<feature type="domain" description="ABC3 transporter permease C-terminal" evidence="7">
    <location>
        <begin position="227"/>
        <end position="336"/>
    </location>
</feature>
<keyword evidence="3 6" id="KW-0812">Transmembrane</keyword>
<dbReference type="GeneID" id="95351860"/>
<reference evidence="8" key="1">
    <citation type="journal article" date="2014" name="Int. J. Syst. Evol. Microbiol.">
        <title>Complete genome sequence of Corynebacterium casei LMG S-19264T (=DSM 44701T), isolated from a smear-ripened cheese.</title>
        <authorList>
            <consortium name="US DOE Joint Genome Institute (JGI-PGF)"/>
            <person name="Walter F."/>
            <person name="Albersmeier A."/>
            <person name="Kalinowski J."/>
            <person name="Ruckert C."/>
        </authorList>
    </citation>
    <scope>NUCLEOTIDE SEQUENCE</scope>
    <source>
        <strain evidence="8">JCM 4646</strain>
    </source>
</reference>